<dbReference type="GO" id="GO:0016887">
    <property type="term" value="F:ATP hydrolysis activity"/>
    <property type="evidence" value="ECO:0007669"/>
    <property type="project" value="InterPro"/>
</dbReference>
<feature type="domain" description="ORC1/DEAH AAA+ ATPase" evidence="1">
    <location>
        <begin position="197"/>
        <end position="311"/>
    </location>
</feature>
<dbReference type="InterPro" id="IPR052026">
    <property type="entry name" value="ExeA_AAA_ATPase_DNA-bind"/>
</dbReference>
<keyword evidence="3" id="KW-1185">Reference proteome</keyword>
<dbReference type="KEGG" id="png:PNIG_a2023"/>
<reference evidence="2 3" key="1">
    <citation type="submission" date="2015-03" db="EMBL/GenBank/DDBJ databases">
        <authorList>
            <person name="Xie B.-B."/>
            <person name="Rong J.-C."/>
            <person name="Qin Q.-L."/>
            <person name="Zhang Y.-Z."/>
        </authorList>
    </citation>
    <scope>NUCLEOTIDE SEQUENCE [LARGE SCALE GENOMIC DNA]</scope>
    <source>
        <strain evidence="2 3">KMM 661</strain>
    </source>
</reference>
<dbReference type="Proteomes" id="UP000198329">
    <property type="component" value="Chromosome I"/>
</dbReference>
<evidence type="ECO:0000313" key="3">
    <source>
        <dbReference type="Proteomes" id="UP000198329"/>
    </source>
</evidence>
<dbReference type="Gene3D" id="3.40.50.300">
    <property type="entry name" value="P-loop containing nucleotide triphosphate hydrolases"/>
    <property type="match status" value="1"/>
</dbReference>
<dbReference type="PANTHER" id="PTHR35894">
    <property type="entry name" value="GENERAL SECRETION PATHWAY PROTEIN A-RELATED"/>
    <property type="match status" value="1"/>
</dbReference>
<dbReference type="RefSeq" id="WP_089368289.1">
    <property type="nucleotide sequence ID" value="NZ_BJXZ01000023.1"/>
</dbReference>
<name>A0AAC9UI56_9GAMM</name>
<dbReference type="AlphaFoldDB" id="A0AAC9UI56"/>
<evidence type="ECO:0000313" key="2">
    <source>
        <dbReference type="EMBL" id="ASM54088.1"/>
    </source>
</evidence>
<dbReference type="Pfam" id="PF13401">
    <property type="entry name" value="AAA_22"/>
    <property type="match status" value="1"/>
</dbReference>
<dbReference type="PANTHER" id="PTHR35894:SF5">
    <property type="entry name" value="MU-LIKE PROPHAGE FLUMU DNA TRANSPOSITION PROTEIN B"/>
    <property type="match status" value="1"/>
</dbReference>
<dbReference type="EMBL" id="CP011036">
    <property type="protein sequence ID" value="ASM54088.1"/>
    <property type="molecule type" value="Genomic_DNA"/>
</dbReference>
<dbReference type="GeneID" id="300941736"/>
<protein>
    <recommendedName>
        <fullName evidence="1">ORC1/DEAH AAA+ ATPase domain-containing protein</fullName>
    </recommendedName>
</protein>
<gene>
    <name evidence="2" type="ORF">PNIG_a2023</name>
</gene>
<dbReference type="InterPro" id="IPR049945">
    <property type="entry name" value="AAA_22"/>
</dbReference>
<evidence type="ECO:0000259" key="1">
    <source>
        <dbReference type="Pfam" id="PF13401"/>
    </source>
</evidence>
<accession>A0AAC9UI56</accession>
<proteinExistence type="predicted"/>
<sequence length="414" mass="46190">MSYNQPFPYTPEQTLRVELINQELSTTGMTIEELNCGFALQSVKEVLANKCTINPEKIVVAMWHKLFGEAAITDIEKRNGFNKSYAKADRELASRICLRLQSPEIRDQNITSASIAVSMGKSTSSISQLINGKYNAKPTKHLHDIWALICPADVDQGKANNNPAERKQISIVYGDVRFIPTSTSKLIAMACDQARARKRFSVFAGQAGLGKTKGINEYCRQNKEAILIAGSEQTSSTQVLEQLTAALGLSRCPSAYKNMQKIIMALRDTDRLIILDEADKCKPNSLDPLRTISDQAIVGVTLVGNIQLVDKLQTQERYELIASRVCFWPKPIGQITVEDIRTLFLELTEGTVKLAQDDAKWWQWLHKRVEGNARELVENLLPHLLNHTNKNPDTAIDKLLINGIFSSVLNKPAV</sequence>
<dbReference type="InterPro" id="IPR027417">
    <property type="entry name" value="P-loop_NTPase"/>
</dbReference>
<organism evidence="2 3">
    <name type="scientific">Pseudoalteromonas nigrifaciens</name>
    <dbReference type="NCBI Taxonomy" id="28109"/>
    <lineage>
        <taxon>Bacteria</taxon>
        <taxon>Pseudomonadati</taxon>
        <taxon>Pseudomonadota</taxon>
        <taxon>Gammaproteobacteria</taxon>
        <taxon>Alteromonadales</taxon>
        <taxon>Pseudoalteromonadaceae</taxon>
        <taxon>Pseudoalteromonas</taxon>
    </lineage>
</organism>
<dbReference type="SUPFAM" id="SSF52540">
    <property type="entry name" value="P-loop containing nucleoside triphosphate hydrolases"/>
    <property type="match status" value="1"/>
</dbReference>